<gene>
    <name evidence="1" type="ORF">HK414_10295</name>
</gene>
<protein>
    <submittedName>
        <fullName evidence="1">Uncharacterized protein</fullName>
    </submittedName>
</protein>
<proteinExistence type="predicted"/>
<dbReference type="EMBL" id="CP053418">
    <property type="protein sequence ID" value="QJW84134.1"/>
    <property type="molecule type" value="Genomic_DNA"/>
</dbReference>
<sequence length="64" mass="6783">MTSPAASAHLNLPHVWRGRELAQAQERTVPTGHAPLDAELPGGGWPLGCWSKCCSSSRTSSRGN</sequence>
<dbReference type="Proteomes" id="UP000500826">
    <property type="component" value="Chromosome"/>
</dbReference>
<reference evidence="1 2" key="2">
    <citation type="submission" date="2020-05" db="EMBL/GenBank/DDBJ databases">
        <authorList>
            <person name="Khan S.A."/>
            <person name="Jeon C.O."/>
            <person name="Chun B.H."/>
        </authorList>
    </citation>
    <scope>NUCLEOTIDE SEQUENCE [LARGE SCALE GENOMIC DNA]</scope>
    <source>
        <strain evidence="1 2">H242</strain>
    </source>
</reference>
<keyword evidence="2" id="KW-1185">Reference proteome</keyword>
<name>A0ABX6P1Z8_9BURK</name>
<reference evidence="1 2" key="1">
    <citation type="submission" date="2020-05" db="EMBL/GenBank/DDBJ databases">
        <title>Ramlibacter rhizophilus sp. nov., isolated from rhizosphere soil of national flower Mugunghwa from South Korea.</title>
        <authorList>
            <person name="Zheng-Fei Y."/>
            <person name="Huan T."/>
        </authorList>
    </citation>
    <scope>NUCLEOTIDE SEQUENCE [LARGE SCALE GENOMIC DNA]</scope>
    <source>
        <strain evidence="1 2">H242</strain>
    </source>
</reference>
<evidence type="ECO:0000313" key="1">
    <source>
        <dbReference type="EMBL" id="QJW84134.1"/>
    </source>
</evidence>
<accession>A0ABX6P1Z8</accession>
<organism evidence="1 2">
    <name type="scientific">Ramlibacter terrae</name>
    <dbReference type="NCBI Taxonomy" id="2732511"/>
    <lineage>
        <taxon>Bacteria</taxon>
        <taxon>Pseudomonadati</taxon>
        <taxon>Pseudomonadota</taxon>
        <taxon>Betaproteobacteria</taxon>
        <taxon>Burkholderiales</taxon>
        <taxon>Comamonadaceae</taxon>
        <taxon>Ramlibacter</taxon>
    </lineage>
</organism>
<evidence type="ECO:0000313" key="2">
    <source>
        <dbReference type="Proteomes" id="UP000500826"/>
    </source>
</evidence>